<keyword evidence="1" id="KW-0812">Transmembrane</keyword>
<evidence type="ECO:0000313" key="4">
    <source>
        <dbReference type="Proteomes" id="UP000294844"/>
    </source>
</evidence>
<name>A0A4R8SBY5_9MYCO</name>
<gene>
    <name evidence="3" type="ORF">CCUG60883_01352</name>
    <name evidence="2" type="ORF">CCUG60885_04203</name>
</gene>
<dbReference type="EMBL" id="PECK01000008">
    <property type="protein sequence ID" value="TDZ92089.1"/>
    <property type="molecule type" value="Genomic_DNA"/>
</dbReference>
<dbReference type="Proteomes" id="UP000294844">
    <property type="component" value="Unassembled WGS sequence"/>
</dbReference>
<comment type="caution">
    <text evidence="2">The sequence shown here is derived from an EMBL/GenBank/DDBJ whole genome shotgun (WGS) entry which is preliminary data.</text>
</comment>
<organism evidence="2 5">
    <name type="scientific">Mycobacteroides salmoniphilum</name>
    <dbReference type="NCBI Taxonomy" id="404941"/>
    <lineage>
        <taxon>Bacteria</taxon>
        <taxon>Bacillati</taxon>
        <taxon>Actinomycetota</taxon>
        <taxon>Actinomycetes</taxon>
        <taxon>Mycobacteriales</taxon>
        <taxon>Mycobacteriaceae</taxon>
        <taxon>Mycobacteroides</taxon>
    </lineage>
</organism>
<proteinExistence type="predicted"/>
<dbReference type="Proteomes" id="UP000295685">
    <property type="component" value="Unassembled WGS sequence"/>
</dbReference>
<keyword evidence="1" id="KW-0472">Membrane</keyword>
<evidence type="ECO:0000313" key="2">
    <source>
        <dbReference type="EMBL" id="TDZ92089.1"/>
    </source>
</evidence>
<evidence type="ECO:0000313" key="5">
    <source>
        <dbReference type="Proteomes" id="UP000295685"/>
    </source>
</evidence>
<accession>A0A4R8SBY5</accession>
<sequence>MYVAIFNTVVLAFAIYVFHLTAYPTMKESHQFYEANRIKYGGWTLPWPLCFLWWFGLEGAAPKFMRRQGDTETAELWLADYFKNLRAGQS</sequence>
<keyword evidence="1" id="KW-1133">Transmembrane helix</keyword>
<dbReference type="AlphaFoldDB" id="A0A4R8SBY5"/>
<feature type="transmembrane region" description="Helical" evidence="1">
    <location>
        <begin position="6"/>
        <end position="26"/>
    </location>
</feature>
<evidence type="ECO:0000256" key="1">
    <source>
        <dbReference type="SAM" id="Phobius"/>
    </source>
</evidence>
<feature type="transmembrane region" description="Helical" evidence="1">
    <location>
        <begin position="38"/>
        <end position="56"/>
    </location>
</feature>
<keyword evidence="4" id="KW-1185">Reference proteome</keyword>
<evidence type="ECO:0000313" key="3">
    <source>
        <dbReference type="EMBL" id="TEA07319.1"/>
    </source>
</evidence>
<reference evidence="4 5" key="1">
    <citation type="journal article" date="2019" name="Sci. Rep.">
        <title>Extended insight into the Mycobacterium chelonae-abscessus complex through whole genome sequencing of Mycobacterium salmoniphilum outbreak and Mycobacterium salmoniphilum-like strains.</title>
        <authorList>
            <person name="Behra P.R.K."/>
            <person name="Das S."/>
            <person name="Pettersson B.M.F."/>
            <person name="Shirreff L."/>
            <person name="DuCote T."/>
            <person name="Jacobsson K.G."/>
            <person name="Ennis D.G."/>
            <person name="Kirsebom L.A."/>
        </authorList>
    </citation>
    <scope>NUCLEOTIDE SEQUENCE [LARGE SCALE GENOMIC DNA]</scope>
    <source>
        <strain evidence="3 4">CCUG 60883</strain>
        <strain evidence="2 5">CCUG 60885</strain>
    </source>
</reference>
<dbReference type="EMBL" id="PECM01000005">
    <property type="protein sequence ID" value="TEA07319.1"/>
    <property type="molecule type" value="Genomic_DNA"/>
</dbReference>
<protein>
    <submittedName>
        <fullName evidence="2">Uncharacterized protein</fullName>
    </submittedName>
</protein>